<evidence type="ECO:0000313" key="1">
    <source>
        <dbReference type="EMBL" id="NML68203.1"/>
    </source>
</evidence>
<reference evidence="1 2" key="1">
    <citation type="submission" date="2020-04" db="EMBL/GenBank/DDBJ databases">
        <title>Chryseobacterium sp. RP-3-3 sp. nov., isolated from Jeju soil.</title>
        <authorList>
            <person name="Dahal R.H."/>
        </authorList>
    </citation>
    <scope>NUCLEOTIDE SEQUENCE [LARGE SCALE GENOMIC DNA]</scope>
    <source>
        <strain evidence="1 2">RP-3-3</strain>
    </source>
</reference>
<gene>
    <name evidence="1" type="ORF">HHL23_00040</name>
</gene>
<dbReference type="EMBL" id="JABBGI010000001">
    <property type="protein sequence ID" value="NML68203.1"/>
    <property type="molecule type" value="Genomic_DNA"/>
</dbReference>
<dbReference type="Proteomes" id="UP000544054">
    <property type="component" value="Unassembled WGS sequence"/>
</dbReference>
<organism evidence="1 2">
    <name type="scientific">Chryseobacterium antibioticum</name>
    <dbReference type="NCBI Taxonomy" id="2728847"/>
    <lineage>
        <taxon>Bacteria</taxon>
        <taxon>Pseudomonadati</taxon>
        <taxon>Bacteroidota</taxon>
        <taxon>Flavobacteriia</taxon>
        <taxon>Flavobacteriales</taxon>
        <taxon>Weeksellaceae</taxon>
        <taxon>Chryseobacterium group</taxon>
        <taxon>Chryseobacterium</taxon>
    </lineage>
</organism>
<dbReference type="AlphaFoldDB" id="A0A7Y0FPQ1"/>
<evidence type="ECO:0000313" key="2">
    <source>
        <dbReference type="Proteomes" id="UP000544054"/>
    </source>
</evidence>
<proteinExistence type="predicted"/>
<protein>
    <recommendedName>
        <fullName evidence="3">LSU ribosomal protein L21p</fullName>
    </recommendedName>
</protein>
<dbReference type="RefSeq" id="WP_169232816.1">
    <property type="nucleotide sequence ID" value="NZ_JABBGI010000001.1"/>
</dbReference>
<accession>A0A7Y0FPQ1</accession>
<keyword evidence="2" id="KW-1185">Reference proteome</keyword>
<comment type="caution">
    <text evidence="1">The sequence shown here is derived from an EMBL/GenBank/DDBJ whole genome shotgun (WGS) entry which is preliminary data.</text>
</comment>
<name>A0A7Y0FPQ1_9FLAO</name>
<sequence length="253" mass="27616">MCYLIPILTGLISALLGYLLGKLLGGGNNFKAELDAELEKNRRLSADLNACNSKFSSTEKDYLSLKSSTSANADWEAKYNTSVADNDTWKLKFAKLESDYNASVSTVNSLKTAAAAVPLAAVATDNSTELNALKSENSTLKARIATLEAGVVSTYVFAGDNAKLAFGDVVKQDDLKIVEGIGPKIEELFHNAGIKTWKQLSELSQDQCRAILDSGGEHYKIHDPGTWPKQSEMAYKNQWTELKNWQDQLNAGK</sequence>
<evidence type="ECO:0008006" key="3">
    <source>
        <dbReference type="Google" id="ProtNLM"/>
    </source>
</evidence>